<name>A0A3N3E1G3_9VIBR</name>
<gene>
    <name evidence="2" type="ORF">EGH82_08740</name>
</gene>
<accession>A0A3N3E1G3</accession>
<keyword evidence="1" id="KW-1133">Transmembrane helix</keyword>
<dbReference type="EMBL" id="RKIK01000019">
    <property type="protein sequence ID" value="ROV60585.1"/>
    <property type="molecule type" value="Genomic_DNA"/>
</dbReference>
<sequence length="325" mass="37262">MLKLDVVANKAKRLYEEFKDRVEPSKNTSESIKFNALKHTLSSKVTILVMLSMVVAVIFAGTGPLSSIYLSIVAAGVFYVIFNVYPEQLVKQRAARQCFELLTKLHSNRKWLLSEVMKSEDFSMFDSPDLLSKERCETVQRYINELRGAEHLNLPNGLSLYREQFSISNIQLVSTFSTVADFYIRNRFQGDKKLGLVLNHISLVDQGLVNKLLQVNGIQEFHVFYESLLHLERVLEERIEALDFFGRPTPYICYSLFQAPDKALFYAATELNNYINVSRFANNYKDIGVANWCSDLTQIIVPDDIPSRDATEDEIAESEKFVRIK</sequence>
<evidence type="ECO:0000256" key="1">
    <source>
        <dbReference type="SAM" id="Phobius"/>
    </source>
</evidence>
<proteinExistence type="predicted"/>
<protein>
    <submittedName>
        <fullName evidence="2">Uncharacterized protein</fullName>
    </submittedName>
</protein>
<evidence type="ECO:0000313" key="3">
    <source>
        <dbReference type="Proteomes" id="UP000278792"/>
    </source>
</evidence>
<evidence type="ECO:0000313" key="2">
    <source>
        <dbReference type="EMBL" id="ROV60585.1"/>
    </source>
</evidence>
<comment type="caution">
    <text evidence="2">The sequence shown here is derived from an EMBL/GenBank/DDBJ whole genome shotgun (WGS) entry which is preliminary data.</text>
</comment>
<keyword evidence="1" id="KW-0812">Transmembrane</keyword>
<feature type="transmembrane region" description="Helical" evidence="1">
    <location>
        <begin position="45"/>
        <end position="62"/>
    </location>
</feature>
<dbReference type="Proteomes" id="UP000278792">
    <property type="component" value="Unassembled WGS sequence"/>
</dbReference>
<feature type="transmembrane region" description="Helical" evidence="1">
    <location>
        <begin position="68"/>
        <end position="86"/>
    </location>
</feature>
<reference evidence="2 3" key="1">
    <citation type="submission" date="2018-11" db="EMBL/GenBank/DDBJ databases">
        <title>Vibrio ponticus strain CAIM 1751 pathogenic for the snapper Lutjanus guttatus.</title>
        <authorList>
            <person name="Soto-Rodriguez S."/>
            <person name="Lozano-Olvera R."/>
            <person name="Gomez-Gil B."/>
        </authorList>
    </citation>
    <scope>NUCLEOTIDE SEQUENCE [LARGE SCALE GENOMIC DNA]</scope>
    <source>
        <strain evidence="2 3">CAIM 1751</strain>
    </source>
</reference>
<keyword evidence="1" id="KW-0472">Membrane</keyword>
<dbReference type="RefSeq" id="WP_123781702.1">
    <property type="nucleotide sequence ID" value="NZ_RKIK01000019.1"/>
</dbReference>
<dbReference type="AlphaFoldDB" id="A0A3N3E1G3"/>
<organism evidence="2 3">
    <name type="scientific">Vibrio ponticus</name>
    <dbReference type="NCBI Taxonomy" id="265668"/>
    <lineage>
        <taxon>Bacteria</taxon>
        <taxon>Pseudomonadati</taxon>
        <taxon>Pseudomonadota</taxon>
        <taxon>Gammaproteobacteria</taxon>
        <taxon>Vibrionales</taxon>
        <taxon>Vibrionaceae</taxon>
        <taxon>Vibrio</taxon>
    </lineage>
</organism>